<dbReference type="EMBL" id="JBHTMK010000040">
    <property type="protein sequence ID" value="MFD1369678.1"/>
    <property type="molecule type" value="Genomic_DNA"/>
</dbReference>
<dbReference type="Proteomes" id="UP001597183">
    <property type="component" value="Unassembled WGS sequence"/>
</dbReference>
<dbReference type="Pfam" id="PF13560">
    <property type="entry name" value="HTH_31"/>
    <property type="match status" value="1"/>
</dbReference>
<gene>
    <name evidence="2" type="ORF">ACFQ5G_30440</name>
</gene>
<comment type="caution">
    <text evidence="2">The sequence shown here is derived from an EMBL/GenBank/DDBJ whole genome shotgun (WGS) entry which is preliminary data.</text>
</comment>
<dbReference type="PROSITE" id="PS50943">
    <property type="entry name" value="HTH_CROC1"/>
    <property type="match status" value="1"/>
</dbReference>
<keyword evidence="3" id="KW-1185">Reference proteome</keyword>
<evidence type="ECO:0000313" key="3">
    <source>
        <dbReference type="Proteomes" id="UP001597183"/>
    </source>
</evidence>
<dbReference type="CDD" id="cd00093">
    <property type="entry name" value="HTH_XRE"/>
    <property type="match status" value="1"/>
</dbReference>
<dbReference type="SMART" id="SM00530">
    <property type="entry name" value="HTH_XRE"/>
    <property type="match status" value="1"/>
</dbReference>
<name>A0ABW4AHG2_9ACTN</name>
<proteinExistence type="predicted"/>
<evidence type="ECO:0000259" key="1">
    <source>
        <dbReference type="PROSITE" id="PS50943"/>
    </source>
</evidence>
<dbReference type="Pfam" id="PF19054">
    <property type="entry name" value="DUF5753"/>
    <property type="match status" value="1"/>
</dbReference>
<organism evidence="2 3">
    <name type="scientific">Actinoplanes sichuanensis</name>
    <dbReference type="NCBI Taxonomy" id="512349"/>
    <lineage>
        <taxon>Bacteria</taxon>
        <taxon>Bacillati</taxon>
        <taxon>Actinomycetota</taxon>
        <taxon>Actinomycetes</taxon>
        <taxon>Micromonosporales</taxon>
        <taxon>Micromonosporaceae</taxon>
        <taxon>Actinoplanes</taxon>
    </lineage>
</organism>
<dbReference type="InterPro" id="IPR043917">
    <property type="entry name" value="DUF5753"/>
</dbReference>
<dbReference type="SUPFAM" id="SSF47413">
    <property type="entry name" value="lambda repressor-like DNA-binding domains"/>
    <property type="match status" value="1"/>
</dbReference>
<reference evidence="3" key="1">
    <citation type="journal article" date="2019" name="Int. J. Syst. Evol. Microbiol.">
        <title>The Global Catalogue of Microorganisms (GCM) 10K type strain sequencing project: providing services to taxonomists for standard genome sequencing and annotation.</title>
        <authorList>
            <consortium name="The Broad Institute Genomics Platform"/>
            <consortium name="The Broad Institute Genome Sequencing Center for Infectious Disease"/>
            <person name="Wu L."/>
            <person name="Ma J."/>
        </authorList>
    </citation>
    <scope>NUCLEOTIDE SEQUENCE [LARGE SCALE GENOMIC DNA]</scope>
    <source>
        <strain evidence="3">CCM 7526</strain>
    </source>
</reference>
<protein>
    <submittedName>
        <fullName evidence="2">Helix-turn-helix domain-containing protein</fullName>
    </submittedName>
</protein>
<dbReference type="InterPro" id="IPR010982">
    <property type="entry name" value="Lambda_DNA-bd_dom_sf"/>
</dbReference>
<dbReference type="InterPro" id="IPR001387">
    <property type="entry name" value="Cro/C1-type_HTH"/>
</dbReference>
<feature type="domain" description="HTH cro/C1-type" evidence="1">
    <location>
        <begin position="20"/>
        <end position="76"/>
    </location>
</feature>
<accession>A0ABW4AHG2</accession>
<dbReference type="RefSeq" id="WP_317792163.1">
    <property type="nucleotide sequence ID" value="NZ_AP028461.1"/>
</dbReference>
<dbReference type="Gene3D" id="1.10.260.40">
    <property type="entry name" value="lambda repressor-like DNA-binding domains"/>
    <property type="match status" value="1"/>
</dbReference>
<sequence>MSAARDDLPAVSRRRVRLALRAARERSGLSQAEVAKKLGWSLSKVQRIELGEVAVSPIDLRALIVDVYGLTDVERIAELTEEARIARRERYWTAPEHRDHLTPGLIQLLQFELAATSICEFQSTLVPGHLQTQEFAEATLGWYGLELTDEQRRVRRDVRLARRERVIERDGAPEYRLLFDESALWRIIGDMATTADQFEDLAEAATRPNVHLRVLPMDRGALMGMFGVFSVLRLGPDRDDAVVYRESYLRDALTEDVSEVLYHIDIFERFWQQALDEHASRALVLARVYDIRARIARDNDHGTNHGKEQDTRG</sequence>
<evidence type="ECO:0000313" key="2">
    <source>
        <dbReference type="EMBL" id="MFD1369678.1"/>
    </source>
</evidence>